<protein>
    <submittedName>
        <fullName evidence="4">Energy transducer TonB</fullName>
    </submittedName>
</protein>
<dbReference type="PANTHER" id="PTHR33446">
    <property type="entry name" value="PROTEIN TONB-RELATED"/>
    <property type="match status" value="1"/>
</dbReference>
<keyword evidence="2" id="KW-0812">Transmembrane</keyword>
<feature type="transmembrane region" description="Helical" evidence="2">
    <location>
        <begin position="36"/>
        <end position="57"/>
    </location>
</feature>
<dbReference type="RefSeq" id="WP_237874924.1">
    <property type="nucleotide sequence ID" value="NZ_JAKLTR010000013.1"/>
</dbReference>
<dbReference type="InterPro" id="IPR037682">
    <property type="entry name" value="TonB_C"/>
</dbReference>
<keyword evidence="5" id="KW-1185">Reference proteome</keyword>
<organism evidence="4 5">
    <name type="scientific">Terrimonas ginsenosidimutans</name>
    <dbReference type="NCBI Taxonomy" id="2908004"/>
    <lineage>
        <taxon>Bacteria</taxon>
        <taxon>Pseudomonadati</taxon>
        <taxon>Bacteroidota</taxon>
        <taxon>Chitinophagia</taxon>
        <taxon>Chitinophagales</taxon>
        <taxon>Chitinophagaceae</taxon>
        <taxon>Terrimonas</taxon>
    </lineage>
</organism>
<dbReference type="Gene3D" id="3.30.1150.10">
    <property type="match status" value="1"/>
</dbReference>
<dbReference type="SUPFAM" id="SSF74653">
    <property type="entry name" value="TolA/TonB C-terminal domain"/>
    <property type="match status" value="1"/>
</dbReference>
<evidence type="ECO:0000256" key="1">
    <source>
        <dbReference type="SAM" id="MobiDB-lite"/>
    </source>
</evidence>
<dbReference type="EMBL" id="JAKLTR010000013">
    <property type="protein sequence ID" value="MCG2616387.1"/>
    <property type="molecule type" value="Genomic_DNA"/>
</dbReference>
<keyword evidence="2" id="KW-0472">Membrane</keyword>
<feature type="compositionally biased region" description="Pro residues" evidence="1">
    <location>
        <begin position="87"/>
        <end position="96"/>
    </location>
</feature>
<evidence type="ECO:0000259" key="3">
    <source>
        <dbReference type="Pfam" id="PF03544"/>
    </source>
</evidence>
<dbReference type="PANTHER" id="PTHR33446:SF2">
    <property type="entry name" value="PROTEIN TONB"/>
    <property type="match status" value="1"/>
</dbReference>
<accession>A0ABS9KVN2</accession>
<dbReference type="Proteomes" id="UP001165367">
    <property type="component" value="Unassembled WGS sequence"/>
</dbReference>
<feature type="domain" description="TonB C-terminal" evidence="3">
    <location>
        <begin position="210"/>
        <end position="271"/>
    </location>
</feature>
<feature type="region of interest" description="Disordered" evidence="1">
    <location>
        <begin position="78"/>
        <end position="104"/>
    </location>
</feature>
<dbReference type="InterPro" id="IPR051045">
    <property type="entry name" value="TonB-dependent_transducer"/>
</dbReference>
<gene>
    <name evidence="4" type="ORF">LZZ85_18955</name>
</gene>
<proteinExistence type="predicted"/>
<keyword evidence="2" id="KW-1133">Transmembrane helix</keyword>
<name>A0ABS9KVN2_9BACT</name>
<dbReference type="Pfam" id="PF03544">
    <property type="entry name" value="TonB_C"/>
    <property type="match status" value="1"/>
</dbReference>
<reference evidence="4" key="1">
    <citation type="submission" date="2022-01" db="EMBL/GenBank/DDBJ databases">
        <authorList>
            <person name="Jo J.-H."/>
            <person name="Im W.-T."/>
        </authorList>
    </citation>
    <scope>NUCLEOTIDE SEQUENCE</scope>
    <source>
        <strain evidence="4">NA20</strain>
    </source>
</reference>
<comment type="caution">
    <text evidence="4">The sequence shown here is derived from an EMBL/GenBank/DDBJ whole genome shotgun (WGS) entry which is preliminary data.</text>
</comment>
<evidence type="ECO:0000313" key="5">
    <source>
        <dbReference type="Proteomes" id="UP001165367"/>
    </source>
</evidence>
<evidence type="ECO:0000256" key="2">
    <source>
        <dbReference type="SAM" id="Phobius"/>
    </source>
</evidence>
<sequence>MEANKILSSDLLDLVFEGRNKEYGAYELRRRYNKRITLALIITGSVALLALIGSIIASELKPSDDGKLEIKEVTLQKVEQQEEPKELPPPPPPKPPDPPKIEMKQFTPPKIVKDEEVQEPPPAQEELKEAKIDVVSQEGIKDEGIVAPAVIDDGKGVVEEKKVEDENKIFEKVEIEASFKGGEGAWRKFLERNLNGNTPVDNGAAEGTYTVYIQFVVSKDGSISDIKPLTNHGFGMEQEAMRVIKKAPSWTPAVQNGRSVNAYRKQPITFQVTGE</sequence>
<evidence type="ECO:0000313" key="4">
    <source>
        <dbReference type="EMBL" id="MCG2616387.1"/>
    </source>
</evidence>